<keyword evidence="10" id="KW-1185">Reference proteome</keyword>
<evidence type="ECO:0000256" key="2">
    <source>
        <dbReference type="ARBA" id="ARBA00004829"/>
    </source>
</evidence>
<evidence type="ECO:0000256" key="4">
    <source>
        <dbReference type="ARBA" id="ARBA00022746"/>
    </source>
</evidence>
<feature type="transmembrane region" description="Helical" evidence="8">
    <location>
        <begin position="80"/>
        <end position="101"/>
    </location>
</feature>
<accession>A0ABQ2K9X2</accession>
<organism evidence="9 10">
    <name type="scientific">Agrococcus terreus</name>
    <dbReference type="NCBI Taxonomy" id="574649"/>
    <lineage>
        <taxon>Bacteria</taxon>
        <taxon>Bacillati</taxon>
        <taxon>Actinomycetota</taxon>
        <taxon>Actinomycetes</taxon>
        <taxon>Micrococcales</taxon>
        <taxon>Microbacteriaceae</taxon>
        <taxon>Agrococcus</taxon>
    </lineage>
</organism>
<name>A0ABQ2K9X2_9MICO</name>
<keyword evidence="4" id="KW-0125">Carotenoid biosynthesis</keyword>
<comment type="subcellular location">
    <subcellularLocation>
        <location evidence="1">Membrane</location>
        <topology evidence="1">Multi-pass membrane protein</topology>
    </subcellularLocation>
</comment>
<dbReference type="EMBL" id="BMLM01000001">
    <property type="protein sequence ID" value="GGN76574.1"/>
    <property type="molecule type" value="Genomic_DNA"/>
</dbReference>
<sequence>MSLAYLGALVVSALGVGAIDVRWRLALFRDPRRAIGAVALTALVLLAIDLACIATGNFRLGASPWMTGFEVLPHLPIEELGFILFLSYCSLVALTGAERILGARRRAREAA</sequence>
<keyword evidence="6 8" id="KW-0472">Membrane</keyword>
<feature type="transmembrane region" description="Helical" evidence="8">
    <location>
        <begin position="6"/>
        <end position="23"/>
    </location>
</feature>
<reference evidence="10" key="1">
    <citation type="journal article" date="2019" name="Int. J. Syst. Evol. Microbiol.">
        <title>The Global Catalogue of Microorganisms (GCM) 10K type strain sequencing project: providing services to taxonomists for standard genome sequencing and annotation.</title>
        <authorList>
            <consortium name="The Broad Institute Genomics Platform"/>
            <consortium name="The Broad Institute Genome Sequencing Center for Infectious Disease"/>
            <person name="Wu L."/>
            <person name="Ma J."/>
        </authorList>
    </citation>
    <scope>NUCLEOTIDE SEQUENCE [LARGE SCALE GENOMIC DNA]</scope>
    <source>
        <strain evidence="10">CGMCC 1.6960</strain>
    </source>
</reference>
<comment type="caution">
    <text evidence="9">The sequence shown here is derived from an EMBL/GenBank/DDBJ whole genome shotgun (WGS) entry which is preliminary data.</text>
</comment>
<evidence type="ECO:0000256" key="3">
    <source>
        <dbReference type="ARBA" id="ARBA00022692"/>
    </source>
</evidence>
<evidence type="ECO:0008006" key="11">
    <source>
        <dbReference type="Google" id="ProtNLM"/>
    </source>
</evidence>
<evidence type="ECO:0000313" key="9">
    <source>
        <dbReference type="EMBL" id="GGN76574.1"/>
    </source>
</evidence>
<dbReference type="RefSeq" id="WP_188714723.1">
    <property type="nucleotide sequence ID" value="NZ_BAABBD010000001.1"/>
</dbReference>
<keyword evidence="3 8" id="KW-0812">Transmembrane</keyword>
<evidence type="ECO:0000256" key="8">
    <source>
        <dbReference type="SAM" id="Phobius"/>
    </source>
</evidence>
<keyword evidence="7" id="KW-0413">Isomerase</keyword>
<evidence type="ECO:0000256" key="5">
    <source>
        <dbReference type="ARBA" id="ARBA00022989"/>
    </source>
</evidence>
<evidence type="ECO:0000313" key="10">
    <source>
        <dbReference type="Proteomes" id="UP000626982"/>
    </source>
</evidence>
<proteinExistence type="predicted"/>
<evidence type="ECO:0000256" key="1">
    <source>
        <dbReference type="ARBA" id="ARBA00004141"/>
    </source>
</evidence>
<evidence type="ECO:0000256" key="7">
    <source>
        <dbReference type="ARBA" id="ARBA00023235"/>
    </source>
</evidence>
<dbReference type="NCBIfam" id="TIGR03462">
    <property type="entry name" value="CarR_dom_SF"/>
    <property type="match status" value="1"/>
</dbReference>
<feature type="transmembrane region" description="Helical" evidence="8">
    <location>
        <begin position="35"/>
        <end position="60"/>
    </location>
</feature>
<dbReference type="Proteomes" id="UP000626982">
    <property type="component" value="Unassembled WGS sequence"/>
</dbReference>
<protein>
    <recommendedName>
        <fullName evidence="11">Lycopene cyclase domain-containing protein</fullName>
    </recommendedName>
</protein>
<comment type="pathway">
    <text evidence="2">Carotenoid biosynthesis.</text>
</comment>
<gene>
    <name evidence="9" type="ORF">GCM10010968_00060</name>
</gene>
<keyword evidence="5 8" id="KW-1133">Transmembrane helix</keyword>
<dbReference type="InterPro" id="IPR017825">
    <property type="entry name" value="Lycopene_cyclase_dom"/>
</dbReference>
<evidence type="ECO:0000256" key="6">
    <source>
        <dbReference type="ARBA" id="ARBA00023136"/>
    </source>
</evidence>